<dbReference type="PANTHER" id="PTHR38733:SF1">
    <property type="entry name" value="TYPE IV METHYL-DIRECTED RESTRICTION ENZYME ECOKMCRBC"/>
    <property type="match status" value="1"/>
</dbReference>
<dbReference type="InterPro" id="IPR019292">
    <property type="entry name" value="McrC"/>
</dbReference>
<gene>
    <name evidence="1" type="ORF">I6H45_04145</name>
</gene>
<evidence type="ECO:0000313" key="2">
    <source>
        <dbReference type="Proteomes" id="UP000595276"/>
    </source>
</evidence>
<dbReference type="PANTHER" id="PTHR38733">
    <property type="entry name" value="PROTEIN MCRC"/>
    <property type="match status" value="1"/>
</dbReference>
<dbReference type="Proteomes" id="UP000595276">
    <property type="component" value="Chromosome"/>
</dbReference>
<dbReference type="GeneID" id="79021912"/>
<evidence type="ECO:0000313" key="1">
    <source>
        <dbReference type="EMBL" id="QQB62675.1"/>
    </source>
</evidence>
<dbReference type="RefSeq" id="WP_004838658.1">
    <property type="nucleotide sequence ID" value="NZ_CP066014.1"/>
</dbReference>
<reference evidence="1 2" key="1">
    <citation type="submission" date="2020-12" db="EMBL/GenBank/DDBJ databases">
        <title>FDA dAtabase for Regulatory Grade micrObial Sequences (FDA-ARGOS): Supporting development and validation of Infectious Disease Dx tests.</title>
        <authorList>
            <person name="Sproer C."/>
            <person name="Gronow S."/>
            <person name="Severitt S."/>
            <person name="Schroder I."/>
            <person name="Tallon L."/>
            <person name="Sadzewicz L."/>
            <person name="Zhao X."/>
            <person name="Boylan J."/>
            <person name="Ott S."/>
            <person name="Bowen H."/>
            <person name="Vavikolanu K."/>
            <person name="Mehta A."/>
            <person name="Aluvathingal J."/>
            <person name="Nadendla S."/>
            <person name="Lowell S."/>
            <person name="Myers T."/>
            <person name="Yan Y."/>
            <person name="Sichtig H."/>
        </authorList>
    </citation>
    <scope>NUCLEOTIDE SEQUENCE [LARGE SCALE GENOMIC DNA]</scope>
    <source>
        <strain evidence="1 2">FDAARGOS_988</strain>
    </source>
</reference>
<sequence length="442" mass="52308">MDKLLEVREFDTITGNADFENNEKYKYLDVVIFHDLVEFIHEFSGDEEDADALDFMRISYKRNVGDVITIKNYVGLIQMNNGYQVHVLPKISFDSGEDAGNKETKRIFMKMLKSMKDFPSKVFNYGNLKVDRMNLYEIFINMYLQEVRQLVKRGIKFAYVVQEDNLKFYKGKLLTCQHIKTNIAHKERFYVAYDEFHPNRSENKLVKATLLKLQKLTTSAENSKEIRQLLTAFEMVEPSTNHMKDFSQVKIDRNTKDYEMLLQWSKVFLMNKSFTTFSGKNTSRALLFPMESVYESYVAQQMKNVLRPAGWDVSSQDKGYYLFMEPRRQFALRPDIVCKRGDRTVIMDTKWKSLINSERANYGISHSDMYQMYAYSKKYETSEIWLLYPLNDEMRDHYDIVFESGDGTTVRLYFVDLTRMPETLEELRDKLEVTELLQSRKK</sequence>
<dbReference type="Pfam" id="PF10117">
    <property type="entry name" value="McrBC"/>
    <property type="match status" value="1"/>
</dbReference>
<dbReference type="EMBL" id="CP066014">
    <property type="protein sequence ID" value="QQB62675.1"/>
    <property type="molecule type" value="Genomic_DNA"/>
</dbReference>
<protein>
    <submittedName>
        <fullName evidence="1">McrC family protein</fullName>
    </submittedName>
</protein>
<dbReference type="REBASE" id="457994">
    <property type="entry name" value="Ava988McrBCP"/>
</dbReference>
<organism evidence="1 2">
    <name type="scientific">Anaerococcus vaginalis</name>
    <dbReference type="NCBI Taxonomy" id="33037"/>
    <lineage>
        <taxon>Bacteria</taxon>
        <taxon>Bacillati</taxon>
        <taxon>Bacillota</taxon>
        <taxon>Tissierellia</taxon>
        <taxon>Tissierellales</taxon>
        <taxon>Peptoniphilaceae</taxon>
        <taxon>Anaerococcus</taxon>
    </lineage>
</organism>
<accession>A0A7T4F2B0</accession>
<proteinExistence type="predicted"/>
<name>A0A7T4F2B0_9FIRM</name>
<dbReference type="AlphaFoldDB" id="A0A7T4F2B0"/>
<dbReference type="KEGG" id="avg:I6H45_04145"/>